<comment type="caution">
    <text evidence="2">The sequence shown here is derived from an EMBL/GenBank/DDBJ whole genome shotgun (WGS) entry which is preliminary data.</text>
</comment>
<evidence type="ECO:0000313" key="2">
    <source>
        <dbReference type="EMBL" id="MBD3109251.1"/>
    </source>
</evidence>
<evidence type="ECO:0000256" key="1">
    <source>
        <dbReference type="SAM" id="Phobius"/>
    </source>
</evidence>
<keyword evidence="1" id="KW-0812">Transmembrane</keyword>
<sequence>MLKFIDDLAGAVHDIFKCIFTGLCYFVAGMLIIGIPLALAVIAVQYIFER</sequence>
<dbReference type="AlphaFoldDB" id="A0A927HC66"/>
<gene>
    <name evidence="2" type="ORF">IEO70_12930</name>
</gene>
<protein>
    <submittedName>
        <fullName evidence="2">Uncharacterized protein</fullName>
    </submittedName>
</protein>
<keyword evidence="1" id="KW-0472">Membrane</keyword>
<dbReference type="RefSeq" id="WP_190998790.1">
    <property type="nucleotide sequence ID" value="NZ_JACXSI010000031.1"/>
</dbReference>
<name>A0A927HC66_9BACI</name>
<evidence type="ECO:0000313" key="3">
    <source>
        <dbReference type="Proteomes" id="UP000602076"/>
    </source>
</evidence>
<feature type="transmembrane region" description="Helical" evidence="1">
    <location>
        <begin position="20"/>
        <end position="48"/>
    </location>
</feature>
<keyword evidence="3" id="KW-1185">Reference proteome</keyword>
<organism evidence="2 3">
    <name type="scientific">Peribacillus faecalis</name>
    <dbReference type="NCBI Taxonomy" id="2772559"/>
    <lineage>
        <taxon>Bacteria</taxon>
        <taxon>Bacillati</taxon>
        <taxon>Bacillota</taxon>
        <taxon>Bacilli</taxon>
        <taxon>Bacillales</taxon>
        <taxon>Bacillaceae</taxon>
        <taxon>Peribacillus</taxon>
    </lineage>
</organism>
<reference evidence="2" key="1">
    <citation type="submission" date="2020-09" db="EMBL/GenBank/DDBJ databases">
        <title>Bacillus faecalis sp. nov., a moderately halophilic bacterium isolated from cow faeces.</title>
        <authorList>
            <person name="Jiang L."/>
            <person name="Lee J."/>
        </authorList>
    </citation>
    <scope>NUCLEOTIDE SEQUENCE</scope>
    <source>
        <strain evidence="2">AGMB 02131</strain>
    </source>
</reference>
<keyword evidence="1" id="KW-1133">Transmembrane helix</keyword>
<dbReference type="Proteomes" id="UP000602076">
    <property type="component" value="Unassembled WGS sequence"/>
</dbReference>
<dbReference type="EMBL" id="JACXSI010000031">
    <property type="protein sequence ID" value="MBD3109251.1"/>
    <property type="molecule type" value="Genomic_DNA"/>
</dbReference>
<proteinExistence type="predicted"/>
<accession>A0A927HC66</accession>